<dbReference type="Gene3D" id="3.40.50.720">
    <property type="entry name" value="NAD(P)-binding Rossmann-like Domain"/>
    <property type="match status" value="1"/>
</dbReference>
<protein>
    <submittedName>
        <fullName evidence="4">NADP-dependent oxidoreductase</fullName>
        <ecNumber evidence="4">1.-.-.-</ecNumber>
    </submittedName>
</protein>
<name>A0ABW1ZAW5_9BACT</name>
<feature type="domain" description="Enoyl reductase (ER)" evidence="3">
    <location>
        <begin position="10"/>
        <end position="300"/>
    </location>
</feature>
<dbReference type="Gene3D" id="3.90.180.10">
    <property type="entry name" value="Medium-chain alcohol dehydrogenases, catalytic domain"/>
    <property type="match status" value="1"/>
</dbReference>
<accession>A0ABW1ZAW5</accession>
<proteinExistence type="predicted"/>
<dbReference type="SUPFAM" id="SSF50129">
    <property type="entry name" value="GroES-like"/>
    <property type="match status" value="1"/>
</dbReference>
<organism evidence="4 5">
    <name type="scientific">Granulicella cerasi</name>
    <dbReference type="NCBI Taxonomy" id="741063"/>
    <lineage>
        <taxon>Bacteria</taxon>
        <taxon>Pseudomonadati</taxon>
        <taxon>Acidobacteriota</taxon>
        <taxon>Terriglobia</taxon>
        <taxon>Terriglobales</taxon>
        <taxon>Acidobacteriaceae</taxon>
        <taxon>Granulicella</taxon>
    </lineage>
</organism>
<gene>
    <name evidence="4" type="ORF">ACFQBQ_10430</name>
</gene>
<dbReference type="InterPro" id="IPR011032">
    <property type="entry name" value="GroES-like_sf"/>
</dbReference>
<evidence type="ECO:0000256" key="2">
    <source>
        <dbReference type="ARBA" id="ARBA00023002"/>
    </source>
</evidence>
<dbReference type="Pfam" id="PF13602">
    <property type="entry name" value="ADH_zinc_N_2"/>
    <property type="match status" value="1"/>
</dbReference>
<evidence type="ECO:0000313" key="4">
    <source>
        <dbReference type="EMBL" id="MFC6645988.1"/>
    </source>
</evidence>
<dbReference type="Pfam" id="PF08240">
    <property type="entry name" value="ADH_N"/>
    <property type="match status" value="1"/>
</dbReference>
<dbReference type="EC" id="1.-.-.-" evidence="4"/>
<dbReference type="CDD" id="cd05289">
    <property type="entry name" value="MDR_like_2"/>
    <property type="match status" value="1"/>
</dbReference>
<keyword evidence="2 4" id="KW-0560">Oxidoreductase</keyword>
<evidence type="ECO:0000259" key="3">
    <source>
        <dbReference type="SMART" id="SM00829"/>
    </source>
</evidence>
<reference evidence="5" key="1">
    <citation type="journal article" date="2019" name="Int. J. Syst. Evol. Microbiol.">
        <title>The Global Catalogue of Microorganisms (GCM) 10K type strain sequencing project: providing services to taxonomists for standard genome sequencing and annotation.</title>
        <authorList>
            <consortium name="The Broad Institute Genomics Platform"/>
            <consortium name="The Broad Institute Genome Sequencing Center for Infectious Disease"/>
            <person name="Wu L."/>
            <person name="Ma J."/>
        </authorList>
    </citation>
    <scope>NUCLEOTIDE SEQUENCE [LARGE SCALE GENOMIC DNA]</scope>
    <source>
        <strain evidence="5">CGMCC 1.16026</strain>
    </source>
</reference>
<evidence type="ECO:0000313" key="5">
    <source>
        <dbReference type="Proteomes" id="UP001596391"/>
    </source>
</evidence>
<dbReference type="SMART" id="SM00829">
    <property type="entry name" value="PKS_ER"/>
    <property type="match status" value="1"/>
</dbReference>
<dbReference type="GO" id="GO:0016491">
    <property type="term" value="F:oxidoreductase activity"/>
    <property type="evidence" value="ECO:0007669"/>
    <property type="project" value="UniProtKB-KW"/>
</dbReference>
<dbReference type="InterPro" id="IPR036291">
    <property type="entry name" value="NAD(P)-bd_dom_sf"/>
</dbReference>
<dbReference type="PANTHER" id="PTHR48106">
    <property type="entry name" value="QUINONE OXIDOREDUCTASE PIG3-RELATED"/>
    <property type="match status" value="1"/>
</dbReference>
<dbReference type="InterPro" id="IPR020843">
    <property type="entry name" value="ER"/>
</dbReference>
<sequence>MKAVLLHEYGKPSLLKWEDAEDPKPGKGEILVRVQAASVNPVDFKRRSGAAAEKFPVQFPGILGRDFAGVIRELGEGVENFAVGDRVFGMAWETYAELCVVKADVIAKIPEGVDITTAAAIPLVAATGDQLIRDAAKAQKGDAIVLTGMTGSVGRCAAFTAKELEVKVIGGVRKKSLDEARALGAVDAIDLEDDKSIALLGFVDAVADTVGGAAGTKLIGKVKAGGNYGSIVGVPKNASLHPTVNTCAIMAHPAPETYVHFAEAIRDGKLSLPIERVMPMTDAAEAHAMAEKGGVGKIVLTA</sequence>
<keyword evidence="1" id="KW-0521">NADP</keyword>
<dbReference type="EMBL" id="JBHSWI010000001">
    <property type="protein sequence ID" value="MFC6645988.1"/>
    <property type="molecule type" value="Genomic_DNA"/>
</dbReference>
<evidence type="ECO:0000256" key="1">
    <source>
        <dbReference type="ARBA" id="ARBA00022857"/>
    </source>
</evidence>
<comment type="caution">
    <text evidence="4">The sequence shown here is derived from an EMBL/GenBank/DDBJ whole genome shotgun (WGS) entry which is preliminary data.</text>
</comment>
<keyword evidence="5" id="KW-1185">Reference proteome</keyword>
<dbReference type="RefSeq" id="WP_263369690.1">
    <property type="nucleotide sequence ID" value="NZ_JAGSYD010000001.1"/>
</dbReference>
<dbReference type="SUPFAM" id="SSF51735">
    <property type="entry name" value="NAD(P)-binding Rossmann-fold domains"/>
    <property type="match status" value="1"/>
</dbReference>
<dbReference type="InterPro" id="IPR013154">
    <property type="entry name" value="ADH-like_N"/>
</dbReference>
<dbReference type="Proteomes" id="UP001596391">
    <property type="component" value="Unassembled WGS sequence"/>
</dbReference>
<dbReference type="PANTHER" id="PTHR48106:SF7">
    <property type="entry name" value="DEHYDROGENASE, ZINC-CONTAINING, PUTATIVE (AFU_ORTHOLOGUE AFUA_5G10220)-RELATED"/>
    <property type="match status" value="1"/>
</dbReference>